<evidence type="ECO:0000256" key="3">
    <source>
        <dbReference type="SAM" id="MobiDB-lite"/>
    </source>
</evidence>
<dbReference type="Gene3D" id="3.30.300.90">
    <property type="entry name" value="BolA-like"/>
    <property type="match status" value="1"/>
</dbReference>
<organism evidence="4 5">
    <name type="scientific">Legionella cardiaca</name>
    <dbReference type="NCBI Taxonomy" id="1071983"/>
    <lineage>
        <taxon>Bacteria</taxon>
        <taxon>Pseudomonadati</taxon>
        <taxon>Pseudomonadota</taxon>
        <taxon>Gammaproteobacteria</taxon>
        <taxon>Legionellales</taxon>
        <taxon>Legionellaceae</taxon>
        <taxon>Legionella</taxon>
    </lineage>
</organism>
<dbReference type="PANTHER" id="PTHR46229">
    <property type="entry name" value="BOLA TRANSCRIPTION REGULATOR"/>
    <property type="match status" value="1"/>
</dbReference>
<comment type="similarity">
    <text evidence="1 2">Belongs to the BolA/IbaG family.</text>
</comment>
<evidence type="ECO:0000313" key="5">
    <source>
        <dbReference type="Proteomes" id="UP001222087"/>
    </source>
</evidence>
<proteinExistence type="inferred from homology"/>
<gene>
    <name evidence="4" type="ORF">PXX05_09265</name>
</gene>
<dbReference type="InterPro" id="IPR050961">
    <property type="entry name" value="BolA/IbaG_stress_morph_reg"/>
</dbReference>
<accession>A0ABY8ASG0</accession>
<dbReference type="Pfam" id="PF01722">
    <property type="entry name" value="BolA"/>
    <property type="match status" value="1"/>
</dbReference>
<name>A0ABY8ASG0_9GAMM</name>
<evidence type="ECO:0000256" key="1">
    <source>
        <dbReference type="ARBA" id="ARBA00005578"/>
    </source>
</evidence>
<dbReference type="Proteomes" id="UP001222087">
    <property type="component" value="Chromosome"/>
</dbReference>
<reference evidence="4 5" key="1">
    <citation type="submission" date="2023-02" db="EMBL/GenBank/DDBJ databases">
        <title>Genome Sequence of L. cardiaca H63T.</title>
        <authorList>
            <person name="Lopez A.E."/>
            <person name="Cianciotto N.P."/>
        </authorList>
    </citation>
    <scope>NUCLEOTIDE SEQUENCE [LARGE SCALE GENOMIC DNA]</scope>
    <source>
        <strain evidence="4 5">H63</strain>
    </source>
</reference>
<evidence type="ECO:0000313" key="4">
    <source>
        <dbReference type="EMBL" id="WED42117.1"/>
    </source>
</evidence>
<feature type="region of interest" description="Disordered" evidence="3">
    <location>
        <begin position="86"/>
        <end position="105"/>
    </location>
</feature>
<keyword evidence="5" id="KW-1185">Reference proteome</keyword>
<sequence length="105" mass="12141">MSREERIMQLIAANMVTTHLSVENESHHHHVPKGSETHFKLLIVSEEFNGMSLINRHRKLNALLADELASDLHALTLHLYTEAEWERRQHKTQTSPACRDGYHHG</sequence>
<evidence type="ECO:0000256" key="2">
    <source>
        <dbReference type="RuleBase" id="RU003860"/>
    </source>
</evidence>
<dbReference type="PIRSF" id="PIRSF003113">
    <property type="entry name" value="BolA"/>
    <property type="match status" value="1"/>
</dbReference>
<dbReference type="InterPro" id="IPR036065">
    <property type="entry name" value="BolA-like_sf"/>
</dbReference>
<protein>
    <submittedName>
        <fullName evidence="4">BolA/IbaG family iron-sulfur metabolism protein</fullName>
    </submittedName>
</protein>
<dbReference type="PANTHER" id="PTHR46229:SF2">
    <property type="entry name" value="BOLA-LIKE PROTEIN 1"/>
    <property type="match status" value="1"/>
</dbReference>
<dbReference type="RefSeq" id="WP_275087942.1">
    <property type="nucleotide sequence ID" value="NZ_CP119078.1"/>
</dbReference>
<dbReference type="EMBL" id="CP119078">
    <property type="protein sequence ID" value="WED42117.1"/>
    <property type="molecule type" value="Genomic_DNA"/>
</dbReference>
<dbReference type="SUPFAM" id="SSF82657">
    <property type="entry name" value="BolA-like"/>
    <property type="match status" value="1"/>
</dbReference>
<dbReference type="InterPro" id="IPR002634">
    <property type="entry name" value="BolA"/>
</dbReference>